<accession>A0A0C3Q112</accession>
<dbReference type="Proteomes" id="UP000054248">
    <property type="component" value="Unassembled WGS sequence"/>
</dbReference>
<sequence length="69" mass="7601">MKEKMFLKVFVSFRSLTSRRPTPRGIPDHLRTVPGANTVFGTKDGGRINEAVDAEGKLIAFEIPSIGKN</sequence>
<proteinExistence type="predicted"/>
<organism evidence="1 2">
    <name type="scientific">Tulasnella calospora MUT 4182</name>
    <dbReference type="NCBI Taxonomy" id="1051891"/>
    <lineage>
        <taxon>Eukaryota</taxon>
        <taxon>Fungi</taxon>
        <taxon>Dikarya</taxon>
        <taxon>Basidiomycota</taxon>
        <taxon>Agaricomycotina</taxon>
        <taxon>Agaricomycetes</taxon>
        <taxon>Cantharellales</taxon>
        <taxon>Tulasnellaceae</taxon>
        <taxon>Tulasnella</taxon>
    </lineage>
</organism>
<protein>
    <submittedName>
        <fullName evidence="1">Uncharacterized protein</fullName>
    </submittedName>
</protein>
<gene>
    <name evidence="1" type="ORF">M407DRAFT_34207</name>
</gene>
<name>A0A0C3Q112_9AGAM</name>
<evidence type="ECO:0000313" key="1">
    <source>
        <dbReference type="EMBL" id="KIO16156.1"/>
    </source>
</evidence>
<keyword evidence="2" id="KW-1185">Reference proteome</keyword>
<dbReference type="AlphaFoldDB" id="A0A0C3Q112"/>
<dbReference type="EMBL" id="KN823654">
    <property type="protein sequence ID" value="KIO16156.1"/>
    <property type="molecule type" value="Genomic_DNA"/>
</dbReference>
<dbReference type="HOGENOM" id="CLU_2777769_0_0_1"/>
<reference evidence="2" key="2">
    <citation type="submission" date="2015-01" db="EMBL/GenBank/DDBJ databases">
        <title>Evolutionary Origins and Diversification of the Mycorrhizal Mutualists.</title>
        <authorList>
            <consortium name="DOE Joint Genome Institute"/>
            <consortium name="Mycorrhizal Genomics Consortium"/>
            <person name="Kohler A."/>
            <person name="Kuo A."/>
            <person name="Nagy L.G."/>
            <person name="Floudas D."/>
            <person name="Copeland A."/>
            <person name="Barry K.W."/>
            <person name="Cichocki N."/>
            <person name="Veneault-Fourrey C."/>
            <person name="LaButti K."/>
            <person name="Lindquist E.A."/>
            <person name="Lipzen A."/>
            <person name="Lundell T."/>
            <person name="Morin E."/>
            <person name="Murat C."/>
            <person name="Riley R."/>
            <person name="Ohm R."/>
            <person name="Sun H."/>
            <person name="Tunlid A."/>
            <person name="Henrissat B."/>
            <person name="Grigoriev I.V."/>
            <person name="Hibbett D.S."/>
            <person name="Martin F."/>
        </authorList>
    </citation>
    <scope>NUCLEOTIDE SEQUENCE [LARGE SCALE GENOMIC DNA]</scope>
    <source>
        <strain evidence="2">MUT 4182</strain>
    </source>
</reference>
<dbReference type="OrthoDB" id="10436694at2759"/>
<reference evidence="1 2" key="1">
    <citation type="submission" date="2014-04" db="EMBL/GenBank/DDBJ databases">
        <authorList>
            <consortium name="DOE Joint Genome Institute"/>
            <person name="Kuo A."/>
            <person name="Girlanda M."/>
            <person name="Perotto S."/>
            <person name="Kohler A."/>
            <person name="Nagy L.G."/>
            <person name="Floudas D."/>
            <person name="Copeland A."/>
            <person name="Barry K.W."/>
            <person name="Cichocki N."/>
            <person name="Veneault-Fourrey C."/>
            <person name="LaButti K."/>
            <person name="Lindquist E.A."/>
            <person name="Lipzen A."/>
            <person name="Lundell T."/>
            <person name="Morin E."/>
            <person name="Murat C."/>
            <person name="Sun H."/>
            <person name="Tunlid A."/>
            <person name="Henrissat B."/>
            <person name="Grigoriev I.V."/>
            <person name="Hibbett D.S."/>
            <person name="Martin F."/>
            <person name="Nordberg H.P."/>
            <person name="Cantor M.N."/>
            <person name="Hua S.X."/>
        </authorList>
    </citation>
    <scope>NUCLEOTIDE SEQUENCE [LARGE SCALE GENOMIC DNA]</scope>
    <source>
        <strain evidence="1 2">MUT 4182</strain>
    </source>
</reference>
<evidence type="ECO:0000313" key="2">
    <source>
        <dbReference type="Proteomes" id="UP000054248"/>
    </source>
</evidence>